<organism evidence="1 2">
    <name type="scientific">Panagrolaimus sp. PS1159</name>
    <dbReference type="NCBI Taxonomy" id="55785"/>
    <lineage>
        <taxon>Eukaryota</taxon>
        <taxon>Metazoa</taxon>
        <taxon>Ecdysozoa</taxon>
        <taxon>Nematoda</taxon>
        <taxon>Chromadorea</taxon>
        <taxon>Rhabditida</taxon>
        <taxon>Tylenchina</taxon>
        <taxon>Panagrolaimomorpha</taxon>
        <taxon>Panagrolaimoidea</taxon>
        <taxon>Panagrolaimidae</taxon>
        <taxon>Panagrolaimus</taxon>
    </lineage>
</organism>
<accession>A0AC35FFQ7</accession>
<sequence length="1235" mass="143018">MGYLNSLEIENFKSYKGKHFIGPFKKFISIIGPNGSGKSNLMDAICFVLGEKAQNFRVRKLADLIHGASIGKPIGTRCYVKMSFVNDDETQTTFTRAVTSSGSEFRVNGNTVAPAEYHSALEKINIFIKAKNFLVYQGAVEQIAMKNPKEITQMFEELSKSGELATEYNKLKAEMEKLQKDTLFNLKKTRGVVAEKLEVNYEMKEAKRYQTMKENFDKKQIQLYLIQLFYAEQARDKAKAELQQINEEIGNLHRAKIDDEDEIRNCENELKKAVKELRRLETEVQKFERDLANFKPELVESKQELIHIKRKIETAKKVHLTTAKMAKEQEQNLKELEKQQLSLKEDRKKCEEKLKKDSQRHSLHLDHDQIEEYNKLKLEAEKQTSHLILQLEDAQQNREAKVVAIQRAQHEIKTIEDLIKRKESELERQEQTLTNIEENREAQIQLLEDEKKNLKALEKEMHESKGLLEKYSFRLQEINKEISDAHGDSIETEHTKRRNEAVENLKRLFPEKVHGRLVDICSPSQNKYNLAMTKILGGNMMAIIVDTDDIAEECIAYLKEQRYYSEKFLPLNSLVINSINETIREISEPKGVKLLLDVINCCQPSIKKAIQFACGNSIVCETVEDARFMAYGIAGHRYKSVSLDGTLFQQNGIVSGGSLELRDKAKKWDEQKLKKLRDERTELQDKCATLQQQQKRNFEIEIKQKHIQQIESRIEFTKVEYKKLQNEIIPRLLRDLDSLQGQKILVQLRIDEKQKELEKIEEEIQTFEDQKNSESDTIFAEFCQRIGISDIREYENREISFYQEYQRQLKTFDTEIARIQYEIDFLKSDDKKAKEKEEHEKIQKLQESEIELEKKIENQMKELKAMEENLKKAQNQAADQRSRVVKKEVKFDEAKKAVQSIDRNLISLDKKVKNLEEIEARKSQKRHSLLHECKIGGIEIPLKAGTLQDVMIIEETDDFENINPQDLLQRQQADNIIIDYDDLEEKAKRLKSEIEIAKLTETFTKAVTEAQTNLSKTSAPNLRASKRMEEVRSKEDETKEEYENARKKVLKAQAAFEKVKNERYKLFSNFFEPISQKIDEIYKQLSRNESAQAFLGPENQEEPYLDGINFNCVAPGKRFRPMDNLSGGEKTIAALALLFSIHSKNPSPFFVLDEIDAALDNTNISKIVSYIAERSKTDMQIIVISLKEECYNKADGLIGIYQKPATTITSSGVLMFDLSNPTTTTQSFVAATTTD</sequence>
<protein>
    <submittedName>
        <fullName evidence="2">Structural maintenance of chromosomes protein</fullName>
    </submittedName>
</protein>
<evidence type="ECO:0000313" key="1">
    <source>
        <dbReference type="Proteomes" id="UP000887580"/>
    </source>
</evidence>
<proteinExistence type="predicted"/>
<dbReference type="WBParaSite" id="PS1159_v2.g17022.t1">
    <property type="protein sequence ID" value="PS1159_v2.g17022.t1"/>
    <property type="gene ID" value="PS1159_v2.g17022"/>
</dbReference>
<dbReference type="Proteomes" id="UP000887580">
    <property type="component" value="Unplaced"/>
</dbReference>
<reference evidence="2" key="1">
    <citation type="submission" date="2022-11" db="UniProtKB">
        <authorList>
            <consortium name="WormBaseParasite"/>
        </authorList>
    </citation>
    <scope>IDENTIFICATION</scope>
</reference>
<name>A0AC35FFQ7_9BILA</name>
<evidence type="ECO:0000313" key="2">
    <source>
        <dbReference type="WBParaSite" id="PS1159_v2.g17022.t1"/>
    </source>
</evidence>